<dbReference type="SUPFAM" id="SSF56935">
    <property type="entry name" value="Porins"/>
    <property type="match status" value="1"/>
</dbReference>
<dbReference type="InterPro" id="IPR008969">
    <property type="entry name" value="CarboxyPept-like_regulatory"/>
</dbReference>
<dbReference type="EMBL" id="JAKWBL010000002">
    <property type="protein sequence ID" value="MCH5598945.1"/>
    <property type="molecule type" value="Genomic_DNA"/>
</dbReference>
<proteinExistence type="inferred from homology"/>
<evidence type="ECO:0000259" key="3">
    <source>
        <dbReference type="Pfam" id="PF07715"/>
    </source>
</evidence>
<reference evidence="4 5" key="1">
    <citation type="submission" date="2022-02" db="EMBL/GenBank/DDBJ databases">
        <authorList>
            <person name="Min J."/>
        </authorList>
    </citation>
    <scope>NUCLEOTIDE SEQUENCE [LARGE SCALE GENOMIC DNA]</scope>
    <source>
        <strain evidence="4 5">GR10-1</strain>
    </source>
</reference>
<dbReference type="PANTHER" id="PTHR30069:SF29">
    <property type="entry name" value="HEMOGLOBIN AND HEMOGLOBIN-HAPTOGLOBIN-BINDING PROTEIN 1-RELATED"/>
    <property type="match status" value="1"/>
</dbReference>
<feature type="domain" description="TonB-dependent receptor plug" evidence="3">
    <location>
        <begin position="104"/>
        <end position="204"/>
    </location>
</feature>
<keyword evidence="2" id="KW-0813">Transport</keyword>
<dbReference type="InterPro" id="IPR037066">
    <property type="entry name" value="Plug_dom_sf"/>
</dbReference>
<organism evidence="4 5">
    <name type="scientific">Niabella ginsengisoli</name>
    <dbReference type="NCBI Taxonomy" id="522298"/>
    <lineage>
        <taxon>Bacteria</taxon>
        <taxon>Pseudomonadati</taxon>
        <taxon>Bacteroidota</taxon>
        <taxon>Chitinophagia</taxon>
        <taxon>Chitinophagales</taxon>
        <taxon>Chitinophagaceae</taxon>
        <taxon>Niabella</taxon>
    </lineage>
</organism>
<dbReference type="Pfam" id="PF13715">
    <property type="entry name" value="CarbopepD_reg_2"/>
    <property type="match status" value="1"/>
</dbReference>
<dbReference type="Gene3D" id="2.170.130.10">
    <property type="entry name" value="TonB-dependent receptor, plug domain"/>
    <property type="match status" value="1"/>
</dbReference>
<evidence type="ECO:0000256" key="1">
    <source>
        <dbReference type="ARBA" id="ARBA00022729"/>
    </source>
</evidence>
<accession>A0ABS9SKW4</accession>
<dbReference type="NCBIfam" id="TIGR04057">
    <property type="entry name" value="SusC_RagA_signa"/>
    <property type="match status" value="1"/>
</dbReference>
<keyword evidence="1" id="KW-0732">Signal</keyword>
<dbReference type="Pfam" id="PF07715">
    <property type="entry name" value="Plug"/>
    <property type="match status" value="1"/>
</dbReference>
<name>A0ABS9SKW4_9BACT</name>
<dbReference type="InterPro" id="IPR039426">
    <property type="entry name" value="TonB-dep_rcpt-like"/>
</dbReference>
<comment type="similarity">
    <text evidence="2">Belongs to the TonB-dependent receptor family.</text>
</comment>
<keyword evidence="4" id="KW-0675">Receptor</keyword>
<dbReference type="InterPro" id="IPR023997">
    <property type="entry name" value="TonB-dep_OMP_SusC/RagA_CS"/>
</dbReference>
<protein>
    <submittedName>
        <fullName evidence="4">TonB-dependent receptor plug domain-containing protein</fullName>
    </submittedName>
</protein>
<sequence>MSVFLLGQSGANAQTTNGQVIREDGRPVANASVLVKESNAGNITDTMGYFSVPAQIGQHLVISRVGYQTTEILIQSADSLLVHLSSTNNSLEDIVVIGYGTQKKATLTGAVSSITGKEVVTTKNENLQNMLTGKVPGLRVVQNSSEPGSFDNAFDIRGLGSPLVVIDGVPRNNITRINPADVESISVLKDASAAIYGVRAANGVVLITTKKGKKERYS</sequence>
<keyword evidence="5" id="KW-1185">Reference proteome</keyword>
<gene>
    <name evidence="4" type="ORF">MKP09_14035</name>
</gene>
<keyword evidence="2" id="KW-0472">Membrane</keyword>
<comment type="caution">
    <text evidence="4">The sequence shown here is derived from an EMBL/GenBank/DDBJ whole genome shotgun (WGS) entry which is preliminary data.</text>
</comment>
<dbReference type="SUPFAM" id="SSF49464">
    <property type="entry name" value="Carboxypeptidase regulatory domain-like"/>
    <property type="match status" value="1"/>
</dbReference>
<dbReference type="Proteomes" id="UP001202248">
    <property type="component" value="Unassembled WGS sequence"/>
</dbReference>
<evidence type="ECO:0000256" key="2">
    <source>
        <dbReference type="PROSITE-ProRule" id="PRU01360"/>
    </source>
</evidence>
<keyword evidence="2" id="KW-0812">Transmembrane</keyword>
<dbReference type="RefSeq" id="WP_240830608.1">
    <property type="nucleotide sequence ID" value="NZ_JAKWBL010000002.1"/>
</dbReference>
<dbReference type="PANTHER" id="PTHR30069">
    <property type="entry name" value="TONB-DEPENDENT OUTER MEMBRANE RECEPTOR"/>
    <property type="match status" value="1"/>
</dbReference>
<evidence type="ECO:0000313" key="4">
    <source>
        <dbReference type="EMBL" id="MCH5598945.1"/>
    </source>
</evidence>
<keyword evidence="2" id="KW-0998">Cell outer membrane</keyword>
<keyword evidence="2" id="KW-1134">Transmembrane beta strand</keyword>
<dbReference type="PROSITE" id="PS52016">
    <property type="entry name" value="TONB_DEPENDENT_REC_3"/>
    <property type="match status" value="1"/>
</dbReference>
<evidence type="ECO:0000313" key="5">
    <source>
        <dbReference type="Proteomes" id="UP001202248"/>
    </source>
</evidence>
<comment type="subcellular location">
    <subcellularLocation>
        <location evidence="2">Cell outer membrane</location>
        <topology evidence="2">Multi-pass membrane protein</topology>
    </subcellularLocation>
</comment>
<dbReference type="InterPro" id="IPR012910">
    <property type="entry name" value="Plug_dom"/>
</dbReference>